<accession>X1QTT0</accession>
<reference evidence="1" key="1">
    <citation type="journal article" date="2014" name="Front. Microbiol.">
        <title>High frequency of phylogenetically diverse reductive dehalogenase-homologous genes in deep subseafloor sedimentary metagenomes.</title>
        <authorList>
            <person name="Kawai M."/>
            <person name="Futagami T."/>
            <person name="Toyoda A."/>
            <person name="Takaki Y."/>
            <person name="Nishi S."/>
            <person name="Hori S."/>
            <person name="Arai W."/>
            <person name="Tsubouchi T."/>
            <person name="Morono Y."/>
            <person name="Uchiyama I."/>
            <person name="Ito T."/>
            <person name="Fujiyama A."/>
            <person name="Inagaki F."/>
            <person name="Takami H."/>
        </authorList>
    </citation>
    <scope>NUCLEOTIDE SEQUENCE</scope>
    <source>
        <strain evidence="1">Expedition CK06-06</strain>
    </source>
</reference>
<sequence>MKINVEVLEIIDRQLKAIEFEGIRYSLTEYEEPSQPVTKYKKKRKGKYWDETYQRETSKSEIDEVKKAMFCT</sequence>
<proteinExistence type="predicted"/>
<dbReference type="EMBL" id="BARV01040469">
    <property type="protein sequence ID" value="GAI54315.1"/>
    <property type="molecule type" value="Genomic_DNA"/>
</dbReference>
<evidence type="ECO:0000313" key="1">
    <source>
        <dbReference type="EMBL" id="GAI54315.1"/>
    </source>
</evidence>
<gene>
    <name evidence="1" type="ORF">S06H3_61648</name>
</gene>
<organism evidence="1">
    <name type="scientific">marine sediment metagenome</name>
    <dbReference type="NCBI Taxonomy" id="412755"/>
    <lineage>
        <taxon>unclassified sequences</taxon>
        <taxon>metagenomes</taxon>
        <taxon>ecological metagenomes</taxon>
    </lineage>
</organism>
<comment type="caution">
    <text evidence="1">The sequence shown here is derived from an EMBL/GenBank/DDBJ whole genome shotgun (WGS) entry which is preliminary data.</text>
</comment>
<protein>
    <submittedName>
        <fullName evidence="1">Uncharacterized protein</fullName>
    </submittedName>
</protein>
<dbReference type="AlphaFoldDB" id="X1QTT0"/>
<name>X1QTT0_9ZZZZ</name>